<evidence type="ECO:0000313" key="10">
    <source>
        <dbReference type="EMBL" id="CAF4202720.1"/>
    </source>
</evidence>
<keyword evidence="13" id="KW-1185">Reference proteome</keyword>
<dbReference type="PANTHER" id="PTHR23033">
    <property type="entry name" value="BETA1,3-GALACTOSYLTRANSFERASE"/>
    <property type="match status" value="1"/>
</dbReference>
<dbReference type="EMBL" id="CAJOBP010000806">
    <property type="protein sequence ID" value="CAF4222947.1"/>
    <property type="molecule type" value="Genomic_DNA"/>
</dbReference>
<keyword evidence="5" id="KW-0812">Transmembrane</keyword>
<keyword evidence="3" id="KW-0328">Glycosyltransferase</keyword>
<evidence type="ECO:0000313" key="11">
    <source>
        <dbReference type="EMBL" id="CAF4222947.1"/>
    </source>
</evidence>
<dbReference type="Gene3D" id="3.90.550.50">
    <property type="match status" value="1"/>
</dbReference>
<dbReference type="Pfam" id="PF01762">
    <property type="entry name" value="Galactosyl_T"/>
    <property type="match status" value="1"/>
</dbReference>
<dbReference type="InterPro" id="IPR002659">
    <property type="entry name" value="Glyco_trans_31"/>
</dbReference>
<organism evidence="11 13">
    <name type="scientific">Rotaria socialis</name>
    <dbReference type="NCBI Taxonomy" id="392032"/>
    <lineage>
        <taxon>Eukaryota</taxon>
        <taxon>Metazoa</taxon>
        <taxon>Spiralia</taxon>
        <taxon>Gnathifera</taxon>
        <taxon>Rotifera</taxon>
        <taxon>Eurotatoria</taxon>
        <taxon>Bdelloidea</taxon>
        <taxon>Philodinida</taxon>
        <taxon>Philodinidae</taxon>
        <taxon>Rotaria</taxon>
    </lineage>
</organism>
<proteinExistence type="inferred from homology"/>
<dbReference type="InterPro" id="IPR026050">
    <property type="entry name" value="C1GALT1/C1GALT1_chp1"/>
</dbReference>
<dbReference type="Proteomes" id="UP000663873">
    <property type="component" value="Unassembled WGS sequence"/>
</dbReference>
<protein>
    <recommendedName>
        <fullName evidence="14">N-acetylgalactosaminide beta-1,3-galactosyltransferase</fullName>
    </recommendedName>
</protein>
<dbReference type="AlphaFoldDB" id="A0A820D0G1"/>
<dbReference type="EMBL" id="CAJOBO010000364">
    <property type="protein sequence ID" value="CAF4202720.1"/>
    <property type="molecule type" value="Genomic_DNA"/>
</dbReference>
<evidence type="ECO:0000256" key="2">
    <source>
        <dbReference type="ARBA" id="ARBA00006462"/>
    </source>
</evidence>
<comment type="similarity">
    <text evidence="2">Belongs to the glycosyltransferase 31 family. Beta3-Gal-T subfamily.</text>
</comment>
<dbReference type="GO" id="GO:0016263">
    <property type="term" value="F:glycoprotein-N-acetylgalactosamine 3-beta-galactosyltransferase activity"/>
    <property type="evidence" value="ECO:0007669"/>
    <property type="project" value="TreeGrafter"/>
</dbReference>
<dbReference type="PANTHER" id="PTHR23033:SF12">
    <property type="entry name" value="GLYCOPROTEIN-N-ACETYLGALACTOSAMINE 3-BETA-GALACTOSYLTRANSFERASE 1-RELATED"/>
    <property type="match status" value="1"/>
</dbReference>
<name>A0A820D0G1_9BILA</name>
<keyword evidence="9" id="KW-0472">Membrane</keyword>
<evidence type="ECO:0000256" key="7">
    <source>
        <dbReference type="ARBA" id="ARBA00022989"/>
    </source>
</evidence>
<evidence type="ECO:0000256" key="5">
    <source>
        <dbReference type="ARBA" id="ARBA00022692"/>
    </source>
</evidence>
<dbReference type="EMBL" id="CAJOBQ010000226">
    <property type="protein sequence ID" value="CAF4299356.1"/>
    <property type="molecule type" value="Genomic_DNA"/>
</dbReference>
<evidence type="ECO:0000256" key="6">
    <source>
        <dbReference type="ARBA" id="ARBA00022968"/>
    </source>
</evidence>
<keyword evidence="6" id="KW-0735">Signal-anchor</keyword>
<accession>A0A820D0G1</accession>
<reference evidence="11" key="1">
    <citation type="submission" date="2021-02" db="EMBL/GenBank/DDBJ databases">
        <authorList>
            <person name="Nowell W R."/>
        </authorList>
    </citation>
    <scope>NUCLEOTIDE SEQUENCE</scope>
</reference>
<evidence type="ECO:0000256" key="9">
    <source>
        <dbReference type="ARBA" id="ARBA00023136"/>
    </source>
</evidence>
<gene>
    <name evidence="10" type="ORF">HFQ381_LOCUS7572</name>
    <name evidence="12" type="ORF">TSG867_LOCUS6152</name>
    <name evidence="11" type="ORF">UJA718_LOCUS7851</name>
</gene>
<evidence type="ECO:0000313" key="13">
    <source>
        <dbReference type="Proteomes" id="UP000663873"/>
    </source>
</evidence>
<keyword evidence="8" id="KW-0333">Golgi apparatus</keyword>
<keyword evidence="4" id="KW-0808">Transferase</keyword>
<evidence type="ECO:0008006" key="14">
    <source>
        <dbReference type="Google" id="ProtNLM"/>
    </source>
</evidence>
<evidence type="ECO:0000256" key="8">
    <source>
        <dbReference type="ARBA" id="ARBA00023034"/>
    </source>
</evidence>
<dbReference type="Proteomes" id="UP000663851">
    <property type="component" value="Unassembled WGS sequence"/>
</dbReference>
<evidence type="ECO:0000256" key="3">
    <source>
        <dbReference type="ARBA" id="ARBA00022676"/>
    </source>
</evidence>
<dbReference type="GO" id="GO:0000139">
    <property type="term" value="C:Golgi membrane"/>
    <property type="evidence" value="ECO:0007669"/>
    <property type="project" value="UniProtKB-SubCell"/>
</dbReference>
<evidence type="ECO:0000256" key="4">
    <source>
        <dbReference type="ARBA" id="ARBA00022679"/>
    </source>
</evidence>
<evidence type="ECO:0000256" key="1">
    <source>
        <dbReference type="ARBA" id="ARBA00004323"/>
    </source>
</evidence>
<dbReference type="Proteomes" id="UP000663862">
    <property type="component" value="Unassembled WGS sequence"/>
</dbReference>
<evidence type="ECO:0000313" key="12">
    <source>
        <dbReference type="EMBL" id="CAF4299356.1"/>
    </source>
</evidence>
<sequence>MEFNSNDLPNLKCFSLQYESLTDEYDNQVVPLLRRMRNLEDLTLYTQIHKRNRLVDGIQFENDILLHLSKLETFVFYAQSIDAAKSEHDNVIGSCEVLPHIFISHRLTLIVHIDYVEQMLNESKTLDKYRSRLFCFVLTNEENLETRGRAAYETWRNRCGRFVFVTRLNSSKHSEKENHFLEKFRSIIEHIPTLPDEHYSHLTDKVYASLLYFYKNHPDYDWCLKADDDTYIIVENLLRFLASTIKRYPKPVLYGYRFREDYYASGGAGYVSTRQGLELFASYYINKNSTYSQCTVIMEDMMVGKCLKKAFELAPTQIAKHLTLVGETIDQQGRERFHPFNFPVHFNGPSNTTKREWIYFRPFHHNIFDYEAFSETTISFHHTQPNDDMYQIHSLIYDIRQFDKQVCLSHL</sequence>
<comment type="caution">
    <text evidence="11">The sequence shown here is derived from an EMBL/GenBank/DDBJ whole genome shotgun (WGS) entry which is preliminary data.</text>
</comment>
<comment type="subcellular location">
    <subcellularLocation>
        <location evidence="1">Golgi apparatus membrane</location>
        <topology evidence="1">Single-pass type II membrane protein</topology>
    </subcellularLocation>
</comment>
<keyword evidence="7" id="KW-1133">Transmembrane helix</keyword>